<keyword evidence="1 2" id="KW-0238">DNA-binding</keyword>
<gene>
    <name evidence="5" type="ORF">HHL27_09760</name>
</gene>
<organism evidence="5 6">
    <name type="scientific">Novosphingobium olei</name>
    <dbReference type="NCBI Taxonomy" id="2728851"/>
    <lineage>
        <taxon>Bacteria</taxon>
        <taxon>Pseudomonadati</taxon>
        <taxon>Pseudomonadota</taxon>
        <taxon>Alphaproteobacteria</taxon>
        <taxon>Sphingomonadales</taxon>
        <taxon>Sphingomonadaceae</taxon>
        <taxon>Novosphingobium</taxon>
    </lineage>
</organism>
<keyword evidence="6" id="KW-1185">Reference proteome</keyword>
<dbReference type="GO" id="GO:0003700">
    <property type="term" value="F:DNA-binding transcription factor activity"/>
    <property type="evidence" value="ECO:0007669"/>
    <property type="project" value="TreeGrafter"/>
</dbReference>
<evidence type="ECO:0000256" key="3">
    <source>
        <dbReference type="SAM" id="Phobius"/>
    </source>
</evidence>
<dbReference type="AlphaFoldDB" id="A0A7Y0GAT6"/>
<comment type="caution">
    <text evidence="5">The sequence shown here is derived from an EMBL/GenBank/DDBJ whole genome shotgun (WGS) entry which is preliminary data.</text>
</comment>
<reference evidence="5 6" key="1">
    <citation type="submission" date="2020-04" db="EMBL/GenBank/DDBJ databases">
        <title>Novosphingobium sp. TW-4 isolated from soil.</title>
        <authorList>
            <person name="Dahal R.H."/>
            <person name="Chaudhary D.K."/>
        </authorList>
    </citation>
    <scope>NUCLEOTIDE SEQUENCE [LARGE SCALE GENOMIC DNA]</scope>
    <source>
        <strain evidence="5 6">TW-4</strain>
    </source>
</reference>
<dbReference type="PANTHER" id="PTHR30055:SF226">
    <property type="entry name" value="HTH-TYPE TRANSCRIPTIONAL REGULATOR PKSA"/>
    <property type="match status" value="1"/>
</dbReference>
<dbReference type="RefSeq" id="WP_169493206.1">
    <property type="nucleotide sequence ID" value="NZ_JABBGM010000003.1"/>
</dbReference>
<dbReference type="InterPro" id="IPR001647">
    <property type="entry name" value="HTH_TetR"/>
</dbReference>
<dbReference type="InterPro" id="IPR009057">
    <property type="entry name" value="Homeodomain-like_sf"/>
</dbReference>
<dbReference type="PRINTS" id="PR00455">
    <property type="entry name" value="HTHTETR"/>
</dbReference>
<feature type="domain" description="HTH tetR-type" evidence="4">
    <location>
        <begin position="6"/>
        <end position="66"/>
    </location>
</feature>
<dbReference type="EMBL" id="JABBGM010000003">
    <property type="protein sequence ID" value="NML93952.1"/>
    <property type="molecule type" value="Genomic_DNA"/>
</dbReference>
<dbReference type="SUPFAM" id="SSF46689">
    <property type="entry name" value="Homeodomain-like"/>
    <property type="match status" value="1"/>
</dbReference>
<sequence>MKRETVKTARRILEAAAQSFREKGLPAVSMREVAKKAGVTPMAIYRHYADKATLVEAVVAHGFEEYERYVGAPPPDAEPLAALRHRAGRIFDFAVDHPVFFELMFLSPQASREIVSAQRMRSIHAPTYKIAYEAVRSWRIGQRQVHPSNSVLTLSLLSYCIGFCAFHLNATMNLSDSAAREQYMIGLEALLAP</sequence>
<evidence type="ECO:0000259" key="4">
    <source>
        <dbReference type="PROSITE" id="PS50977"/>
    </source>
</evidence>
<dbReference type="PROSITE" id="PS50977">
    <property type="entry name" value="HTH_TETR_2"/>
    <property type="match status" value="1"/>
</dbReference>
<dbReference type="Gene3D" id="1.10.357.10">
    <property type="entry name" value="Tetracycline Repressor, domain 2"/>
    <property type="match status" value="1"/>
</dbReference>
<keyword evidence="3" id="KW-1133">Transmembrane helix</keyword>
<accession>A0A7Y0GAT6</accession>
<evidence type="ECO:0000313" key="6">
    <source>
        <dbReference type="Proteomes" id="UP000583556"/>
    </source>
</evidence>
<evidence type="ECO:0000313" key="5">
    <source>
        <dbReference type="EMBL" id="NML93952.1"/>
    </source>
</evidence>
<proteinExistence type="predicted"/>
<protein>
    <submittedName>
        <fullName evidence="5">TetR/AcrR family transcriptional regulator</fullName>
    </submittedName>
</protein>
<name>A0A7Y0GAT6_9SPHN</name>
<dbReference type="PANTHER" id="PTHR30055">
    <property type="entry name" value="HTH-TYPE TRANSCRIPTIONAL REGULATOR RUTR"/>
    <property type="match status" value="1"/>
</dbReference>
<keyword evidence="3" id="KW-0472">Membrane</keyword>
<dbReference type="Pfam" id="PF00440">
    <property type="entry name" value="TetR_N"/>
    <property type="match status" value="1"/>
</dbReference>
<dbReference type="SUPFAM" id="SSF48498">
    <property type="entry name" value="Tetracyclin repressor-like, C-terminal domain"/>
    <property type="match status" value="1"/>
</dbReference>
<dbReference type="GO" id="GO:0000976">
    <property type="term" value="F:transcription cis-regulatory region binding"/>
    <property type="evidence" value="ECO:0007669"/>
    <property type="project" value="TreeGrafter"/>
</dbReference>
<feature type="DNA-binding region" description="H-T-H motif" evidence="2">
    <location>
        <begin position="29"/>
        <end position="48"/>
    </location>
</feature>
<dbReference type="Proteomes" id="UP000583556">
    <property type="component" value="Unassembled WGS sequence"/>
</dbReference>
<feature type="transmembrane region" description="Helical" evidence="3">
    <location>
        <begin position="149"/>
        <end position="168"/>
    </location>
</feature>
<dbReference type="InterPro" id="IPR050109">
    <property type="entry name" value="HTH-type_TetR-like_transc_reg"/>
</dbReference>
<dbReference type="InterPro" id="IPR036271">
    <property type="entry name" value="Tet_transcr_reg_TetR-rel_C_sf"/>
</dbReference>
<evidence type="ECO:0000256" key="1">
    <source>
        <dbReference type="ARBA" id="ARBA00023125"/>
    </source>
</evidence>
<evidence type="ECO:0000256" key="2">
    <source>
        <dbReference type="PROSITE-ProRule" id="PRU00335"/>
    </source>
</evidence>
<keyword evidence="3" id="KW-0812">Transmembrane</keyword>